<protein>
    <submittedName>
        <fullName evidence="8">MADS-box transcription factor 26</fullName>
    </submittedName>
</protein>
<evidence type="ECO:0000256" key="5">
    <source>
        <dbReference type="ARBA" id="ARBA00023242"/>
    </source>
</evidence>
<dbReference type="GO" id="GO:0003700">
    <property type="term" value="F:DNA-binding transcription factor activity"/>
    <property type="evidence" value="ECO:0007669"/>
    <property type="project" value="InterPro"/>
</dbReference>
<dbReference type="SUPFAM" id="SSF55455">
    <property type="entry name" value="SRF-like"/>
    <property type="match status" value="1"/>
</dbReference>
<evidence type="ECO:0000256" key="2">
    <source>
        <dbReference type="ARBA" id="ARBA00023015"/>
    </source>
</evidence>
<dbReference type="InterPro" id="IPR033896">
    <property type="entry name" value="MEF2-like_N"/>
</dbReference>
<comment type="subcellular location">
    <subcellularLocation>
        <location evidence="1">Nucleus</location>
    </subcellularLocation>
</comment>
<keyword evidence="3" id="KW-0238">DNA-binding</keyword>
<keyword evidence="9" id="KW-1185">Reference proteome</keyword>
<sequence>MEVSFLTASQERKSRAQAQVFATTSKLVQTSGRLSARMVRGKVQLKRIENPVHRQVTFCKRRAGLLKKARELSVLCDADIGIIVFSAHGKLYELATKGTMEGLIERYRMTSEEAQHISAEMNPPQEAEREISMLKQEISLLHKSQRYMFGEGTNSGHMTLDELYALERHLEIWMEHIRTMKMQMMFQEIQSLKNKEGILKATNEFLQEKIVEQNVLYDVAPMIVQQNGHFEVAPNLAADTIQYPLTIQSQFDKFWGPETGFPF</sequence>
<dbReference type="InterPro" id="IPR036879">
    <property type="entry name" value="TF_MADSbox_sf"/>
</dbReference>
<dbReference type="Pfam" id="PF01486">
    <property type="entry name" value="K-box"/>
    <property type="match status" value="1"/>
</dbReference>
<evidence type="ECO:0000256" key="1">
    <source>
        <dbReference type="ARBA" id="ARBA00004123"/>
    </source>
</evidence>
<dbReference type="SMART" id="SM00432">
    <property type="entry name" value="MADS"/>
    <property type="match status" value="1"/>
</dbReference>
<gene>
    <name evidence="8" type="ORF">Cni_G26687</name>
</gene>
<dbReference type="PROSITE" id="PS51297">
    <property type="entry name" value="K_BOX"/>
    <property type="match status" value="1"/>
</dbReference>
<dbReference type="GO" id="GO:0000977">
    <property type="term" value="F:RNA polymerase II transcription regulatory region sequence-specific DNA binding"/>
    <property type="evidence" value="ECO:0007669"/>
    <property type="project" value="InterPro"/>
</dbReference>
<dbReference type="GO" id="GO:0046983">
    <property type="term" value="F:protein dimerization activity"/>
    <property type="evidence" value="ECO:0007669"/>
    <property type="project" value="InterPro"/>
</dbReference>
<reference evidence="8 9" key="1">
    <citation type="submission" date="2023-10" db="EMBL/GenBank/DDBJ databases">
        <title>Chromosome-scale genome assembly provides insights into flower coloration mechanisms of Canna indica.</title>
        <authorList>
            <person name="Li C."/>
        </authorList>
    </citation>
    <scope>NUCLEOTIDE SEQUENCE [LARGE SCALE GENOMIC DNA]</scope>
    <source>
        <tissue evidence="8">Flower</tissue>
    </source>
</reference>
<dbReference type="PRINTS" id="PR00404">
    <property type="entry name" value="MADSDOMAIN"/>
</dbReference>
<keyword evidence="5" id="KW-0539">Nucleus</keyword>
<dbReference type="Proteomes" id="UP001327560">
    <property type="component" value="Chromosome 8"/>
</dbReference>
<keyword evidence="2" id="KW-0805">Transcription regulation</keyword>
<feature type="domain" description="K-box" evidence="7">
    <location>
        <begin position="124"/>
        <end position="216"/>
    </location>
</feature>
<organism evidence="8 9">
    <name type="scientific">Canna indica</name>
    <name type="common">Indian-shot</name>
    <dbReference type="NCBI Taxonomy" id="4628"/>
    <lineage>
        <taxon>Eukaryota</taxon>
        <taxon>Viridiplantae</taxon>
        <taxon>Streptophyta</taxon>
        <taxon>Embryophyta</taxon>
        <taxon>Tracheophyta</taxon>
        <taxon>Spermatophyta</taxon>
        <taxon>Magnoliopsida</taxon>
        <taxon>Liliopsida</taxon>
        <taxon>Zingiberales</taxon>
        <taxon>Cannaceae</taxon>
        <taxon>Canna</taxon>
    </lineage>
</organism>
<dbReference type="Gene3D" id="3.40.1810.10">
    <property type="entry name" value="Transcription factor, MADS-box"/>
    <property type="match status" value="1"/>
</dbReference>
<evidence type="ECO:0000313" key="9">
    <source>
        <dbReference type="Proteomes" id="UP001327560"/>
    </source>
</evidence>
<name>A0AAQ3QNL4_9LILI</name>
<feature type="domain" description="MADS-box" evidence="6">
    <location>
        <begin position="38"/>
        <end position="98"/>
    </location>
</feature>
<dbReference type="InterPro" id="IPR002487">
    <property type="entry name" value="TF_Kbox"/>
</dbReference>
<dbReference type="PROSITE" id="PS50066">
    <property type="entry name" value="MADS_BOX_2"/>
    <property type="match status" value="1"/>
</dbReference>
<dbReference type="PANTHER" id="PTHR48019">
    <property type="entry name" value="SERUM RESPONSE FACTOR HOMOLOG"/>
    <property type="match status" value="1"/>
</dbReference>
<dbReference type="InterPro" id="IPR050142">
    <property type="entry name" value="MADS-box/MEF2_TF"/>
</dbReference>
<dbReference type="EMBL" id="CP136897">
    <property type="protein sequence ID" value="WOL17894.1"/>
    <property type="molecule type" value="Genomic_DNA"/>
</dbReference>
<proteinExistence type="predicted"/>
<dbReference type="PROSITE" id="PS00350">
    <property type="entry name" value="MADS_BOX_1"/>
    <property type="match status" value="1"/>
</dbReference>
<dbReference type="CDD" id="cd00265">
    <property type="entry name" value="MADS_MEF2_like"/>
    <property type="match status" value="1"/>
</dbReference>
<dbReference type="Pfam" id="PF00319">
    <property type="entry name" value="SRF-TF"/>
    <property type="match status" value="1"/>
</dbReference>
<evidence type="ECO:0000259" key="6">
    <source>
        <dbReference type="PROSITE" id="PS50066"/>
    </source>
</evidence>
<dbReference type="AlphaFoldDB" id="A0AAQ3QNL4"/>
<evidence type="ECO:0000313" key="8">
    <source>
        <dbReference type="EMBL" id="WOL17894.1"/>
    </source>
</evidence>
<evidence type="ECO:0000259" key="7">
    <source>
        <dbReference type="PROSITE" id="PS51297"/>
    </source>
</evidence>
<dbReference type="GO" id="GO:0005634">
    <property type="term" value="C:nucleus"/>
    <property type="evidence" value="ECO:0007669"/>
    <property type="project" value="UniProtKB-SubCell"/>
</dbReference>
<evidence type="ECO:0000256" key="3">
    <source>
        <dbReference type="ARBA" id="ARBA00023125"/>
    </source>
</evidence>
<keyword evidence="4" id="KW-0804">Transcription</keyword>
<accession>A0AAQ3QNL4</accession>
<evidence type="ECO:0000256" key="4">
    <source>
        <dbReference type="ARBA" id="ARBA00023163"/>
    </source>
</evidence>
<dbReference type="GO" id="GO:0045944">
    <property type="term" value="P:positive regulation of transcription by RNA polymerase II"/>
    <property type="evidence" value="ECO:0007669"/>
    <property type="project" value="InterPro"/>
</dbReference>
<dbReference type="InterPro" id="IPR002100">
    <property type="entry name" value="TF_MADSbox"/>
</dbReference>